<dbReference type="Proteomes" id="UP001222027">
    <property type="component" value="Unassembled WGS sequence"/>
</dbReference>
<comment type="caution">
    <text evidence="7">The sequence shown here is derived from an EMBL/GenBank/DDBJ whole genome shotgun (WGS) entry which is preliminary data.</text>
</comment>
<dbReference type="Pfam" id="PF03000">
    <property type="entry name" value="NPH3"/>
    <property type="match status" value="1"/>
</dbReference>
<protein>
    <recommendedName>
        <fullName evidence="9">NPH3 domain-containing protein</fullName>
    </recommendedName>
</protein>
<dbReference type="InterPro" id="IPR027356">
    <property type="entry name" value="NPH3_dom"/>
</dbReference>
<keyword evidence="8" id="KW-1185">Reference proteome</keyword>
<feature type="region of interest" description="Disordered" evidence="4">
    <location>
        <begin position="53"/>
        <end position="100"/>
    </location>
</feature>
<comment type="pathway">
    <text evidence="1">Protein modification; protein ubiquitination.</text>
</comment>
<dbReference type="PROSITE" id="PS51649">
    <property type="entry name" value="NPH3"/>
    <property type="match status" value="1"/>
</dbReference>
<reference evidence="7 8" key="1">
    <citation type="submission" date="2022-12" db="EMBL/GenBank/DDBJ databases">
        <title>Chromosome-scale assembly of the Ensete ventricosum genome.</title>
        <authorList>
            <person name="Dussert Y."/>
            <person name="Stocks J."/>
            <person name="Wendawek A."/>
            <person name="Woldeyes F."/>
            <person name="Nichols R.A."/>
            <person name="Borrell J.S."/>
        </authorList>
    </citation>
    <scope>NUCLEOTIDE SEQUENCE [LARGE SCALE GENOMIC DNA]</scope>
    <source>
        <strain evidence="8">cv. Maze</strain>
        <tissue evidence="7">Seeds</tissue>
    </source>
</reference>
<dbReference type="InterPro" id="IPR000210">
    <property type="entry name" value="BTB/POZ_dom"/>
</dbReference>
<evidence type="ECO:0000313" key="8">
    <source>
        <dbReference type="Proteomes" id="UP001222027"/>
    </source>
</evidence>
<evidence type="ECO:0008006" key="9">
    <source>
        <dbReference type="Google" id="ProtNLM"/>
    </source>
</evidence>
<dbReference type="Gene3D" id="3.30.710.10">
    <property type="entry name" value="Potassium Channel Kv1.1, Chain A"/>
    <property type="match status" value="1"/>
</dbReference>
<dbReference type="InterPro" id="IPR011333">
    <property type="entry name" value="SKP1/BTB/POZ_sf"/>
</dbReference>
<dbReference type="SMART" id="SM00225">
    <property type="entry name" value="BTB"/>
    <property type="match status" value="1"/>
</dbReference>
<feature type="domain" description="BTB" evidence="5">
    <location>
        <begin position="22"/>
        <end position="134"/>
    </location>
</feature>
<feature type="domain" description="NPH3" evidence="6">
    <location>
        <begin position="266"/>
        <end position="558"/>
    </location>
</feature>
<dbReference type="AlphaFoldDB" id="A0AAV8Q3K9"/>
<dbReference type="PROSITE" id="PS50097">
    <property type="entry name" value="BTB"/>
    <property type="match status" value="1"/>
</dbReference>
<evidence type="ECO:0000259" key="6">
    <source>
        <dbReference type="PROSITE" id="PS51649"/>
    </source>
</evidence>
<evidence type="ECO:0000313" key="7">
    <source>
        <dbReference type="EMBL" id="KAJ8467006.1"/>
    </source>
</evidence>
<evidence type="ECO:0000256" key="4">
    <source>
        <dbReference type="SAM" id="MobiDB-lite"/>
    </source>
</evidence>
<keyword evidence="2" id="KW-0833">Ubl conjugation pathway</keyword>
<dbReference type="PANTHER" id="PTHR32370">
    <property type="entry name" value="OS12G0117600 PROTEIN"/>
    <property type="match status" value="1"/>
</dbReference>
<feature type="compositionally biased region" description="Acidic residues" evidence="4">
    <location>
        <begin position="86"/>
        <end position="100"/>
    </location>
</feature>
<accession>A0AAV8Q3K9</accession>
<evidence type="ECO:0000256" key="1">
    <source>
        <dbReference type="ARBA" id="ARBA00004906"/>
    </source>
</evidence>
<dbReference type="EMBL" id="JAQQAF010000008">
    <property type="protein sequence ID" value="KAJ8467006.1"/>
    <property type="molecule type" value="Genomic_DNA"/>
</dbReference>
<evidence type="ECO:0000256" key="2">
    <source>
        <dbReference type="ARBA" id="ARBA00022786"/>
    </source>
</evidence>
<name>A0AAV8Q3K9_ENSVE</name>
<evidence type="ECO:0000256" key="3">
    <source>
        <dbReference type="PROSITE-ProRule" id="PRU00982"/>
    </source>
</evidence>
<gene>
    <name evidence="7" type="ORF">OPV22_029558</name>
</gene>
<feature type="region of interest" description="Disordered" evidence="4">
    <location>
        <begin position="563"/>
        <end position="583"/>
    </location>
</feature>
<comment type="similarity">
    <text evidence="3">Belongs to the NPH3 family.</text>
</comment>
<dbReference type="SUPFAM" id="SSF54695">
    <property type="entry name" value="POZ domain"/>
    <property type="match status" value="1"/>
</dbReference>
<proteinExistence type="inferred from homology"/>
<evidence type="ECO:0000259" key="5">
    <source>
        <dbReference type="PROSITE" id="PS50097"/>
    </source>
</evidence>
<organism evidence="7 8">
    <name type="scientific">Ensete ventricosum</name>
    <name type="common">Abyssinian banana</name>
    <name type="synonym">Musa ensete</name>
    <dbReference type="NCBI Taxonomy" id="4639"/>
    <lineage>
        <taxon>Eukaryota</taxon>
        <taxon>Viridiplantae</taxon>
        <taxon>Streptophyta</taxon>
        <taxon>Embryophyta</taxon>
        <taxon>Tracheophyta</taxon>
        <taxon>Spermatophyta</taxon>
        <taxon>Magnoliopsida</taxon>
        <taxon>Liliopsida</taxon>
        <taxon>Zingiberales</taxon>
        <taxon>Musaceae</taxon>
        <taxon>Ensete</taxon>
    </lineage>
</organism>
<sequence length="617" mass="67380">MAAGEKLGSKGQAWFCTTGLPSDIIVEVDGMSFHLHKFPLMAKSRRLQRLITEAEEQPNKAARRGQSTGDDEEEPHEVEGGRGEIKEEEEEEEEEGTGEEEAYLHISLADFPGNCEAFETAAKFCYGVKIDLSAWNVAPLRCVAEYLEMTEEVCEENLVARTERFLAQSVLPSIKQSIKTLKSCEDVLPVADDLGIAQRCVDAIAASASVSDPASLFGWPINEGRRGGGGGGSGSEQILWNGIETGLLRRRRGVRSSSFAAAATAGSWLEDLAILSLPMYKRVIAALKSRDLSPVAIEGSLISYAQQSIPGLFRSRRKHSSAPVASEPEQRELLETVIANLPPEKSSAVPVASAAVATKFLFGLLRTAHILHASEAARAALERKIASQLERATLDDLLIPSYSYLSETLYDVDCVERILAHYLEDLEGERAALATAEGGLEVERTARTPPPAASLKLVGKLVDGYLAEIASDANLKVDKFYVLAVALPDDARVYHDGLYRAVDIYLKAHPRMREEEKERVCGVLDCRKLTLEACTHAAQNERLPLRAVVQELERECSSMKKALSKLDEGGEGGGAAEGEEDGGRRRRRFGCRFSTQVCDSHERNVVESKRAGRELSP</sequence>
<dbReference type="InterPro" id="IPR043454">
    <property type="entry name" value="NPH3/RPT2-like"/>
</dbReference>